<dbReference type="Gene3D" id="3.30.530.20">
    <property type="match status" value="1"/>
</dbReference>
<keyword evidence="4" id="KW-1185">Reference proteome</keyword>
<dbReference type="CDD" id="cd08895">
    <property type="entry name" value="SRPBCC_CalC_Aha1-like_2"/>
    <property type="match status" value="1"/>
</dbReference>
<dbReference type="SUPFAM" id="SSF55961">
    <property type="entry name" value="Bet v1-like"/>
    <property type="match status" value="1"/>
</dbReference>
<feature type="domain" description="Activator of Hsp90 ATPase homologue 1/2-like C-terminal" evidence="2">
    <location>
        <begin position="15"/>
        <end position="145"/>
    </location>
</feature>
<evidence type="ECO:0000313" key="3">
    <source>
        <dbReference type="EMBL" id="ASK69142.1"/>
    </source>
</evidence>
<name>A0A220UMN2_9GAMM</name>
<organism evidence="3 4">
    <name type="scientific">Shewanella bicestrii</name>
    <dbReference type="NCBI Taxonomy" id="2018305"/>
    <lineage>
        <taxon>Bacteria</taxon>
        <taxon>Pseudomonadati</taxon>
        <taxon>Pseudomonadota</taxon>
        <taxon>Gammaproteobacteria</taxon>
        <taxon>Alteromonadales</taxon>
        <taxon>Shewanellaceae</taxon>
        <taxon>Shewanella</taxon>
    </lineage>
</organism>
<sequence>MSDNTGTVKLHRVLRAPAALVYKAFTDKAALERWLPPCGFVGTIHEFELAVGSGYSMSFTQFATGHSHSFKVIYTELIPNTLIRHTDQFDDEHLPGVMQVTIALTEVSCGTSLQITQEGIPAVIPEEMCYLGWQESLTQLAALVEAKTE</sequence>
<comment type="similarity">
    <text evidence="1">Belongs to the AHA1 family.</text>
</comment>
<dbReference type="RefSeq" id="WP_089067726.1">
    <property type="nucleotide sequence ID" value="NZ_CP022358.1"/>
</dbReference>
<dbReference type="InterPro" id="IPR013538">
    <property type="entry name" value="ASHA1/2-like_C"/>
</dbReference>
<dbReference type="AlphaFoldDB" id="A0A220UMN2"/>
<proteinExistence type="inferred from homology"/>
<evidence type="ECO:0000313" key="4">
    <source>
        <dbReference type="Proteomes" id="UP000198367"/>
    </source>
</evidence>
<accession>A0A220UMN2</accession>
<gene>
    <name evidence="3" type="ORF">CF168_09785</name>
</gene>
<dbReference type="Pfam" id="PF08327">
    <property type="entry name" value="AHSA1"/>
    <property type="match status" value="1"/>
</dbReference>
<dbReference type="KEGG" id="sbj:CF168_09785"/>
<dbReference type="EMBL" id="CP022358">
    <property type="protein sequence ID" value="ASK69142.1"/>
    <property type="molecule type" value="Genomic_DNA"/>
</dbReference>
<reference evidence="3 4" key="1">
    <citation type="submission" date="2017-07" db="EMBL/GenBank/DDBJ databases">
        <title>Phenotypical and genomic characterization of a clinical isolate of Shewanella bicestrii sp. nov. producing an extended-spectrum beta-lactamase and a new oxacillinase variant.</title>
        <authorList>
            <person name="Jousset A.B."/>
            <person name="Bonnin R.A."/>
            <person name="Girlich D."/>
            <person name="Dabos L."/>
            <person name="Potron A."/>
            <person name="Dortet L."/>
            <person name="Glaser P."/>
            <person name="Naas T."/>
        </authorList>
    </citation>
    <scope>NUCLEOTIDE SEQUENCE [LARGE SCALE GENOMIC DNA]</scope>
    <source>
        <strain evidence="3 4">JAB-1</strain>
    </source>
</reference>
<evidence type="ECO:0000259" key="2">
    <source>
        <dbReference type="Pfam" id="PF08327"/>
    </source>
</evidence>
<evidence type="ECO:0000256" key="1">
    <source>
        <dbReference type="ARBA" id="ARBA00006817"/>
    </source>
</evidence>
<protein>
    <submittedName>
        <fullName evidence="3">Activator of HSP90 ATPase</fullName>
    </submittedName>
</protein>
<dbReference type="Proteomes" id="UP000198367">
    <property type="component" value="Chromosome"/>
</dbReference>
<dbReference type="InterPro" id="IPR023393">
    <property type="entry name" value="START-like_dom_sf"/>
</dbReference>